<organism evidence="1 2">
    <name type="scientific">Prosthecobacter fluviatilis</name>
    <dbReference type="NCBI Taxonomy" id="445931"/>
    <lineage>
        <taxon>Bacteria</taxon>
        <taxon>Pseudomonadati</taxon>
        <taxon>Verrucomicrobiota</taxon>
        <taxon>Verrucomicrobiia</taxon>
        <taxon>Verrucomicrobiales</taxon>
        <taxon>Verrucomicrobiaceae</taxon>
        <taxon>Prosthecobacter</taxon>
    </lineage>
</organism>
<keyword evidence="2" id="KW-1185">Reference proteome</keyword>
<sequence length="152" mass="17283">MKTISNLGFKLAVLTMLILDLSYCSQKTSADEKYTLASAFDSIVFNPFNINEDDFFLSCFALQEVMQRKLPELEINSARYLAKELRVVIATGRVGKFGISHSEDSVSLRKIWGDFAKVWDVTILIDGNTIMVIDHFDIDRFPHEIVIKGNEK</sequence>
<gene>
    <name evidence="1" type="ORF">ACFQDI_17930</name>
</gene>
<reference evidence="2" key="1">
    <citation type="journal article" date="2019" name="Int. J. Syst. Evol. Microbiol.">
        <title>The Global Catalogue of Microorganisms (GCM) 10K type strain sequencing project: providing services to taxonomists for standard genome sequencing and annotation.</title>
        <authorList>
            <consortium name="The Broad Institute Genomics Platform"/>
            <consortium name="The Broad Institute Genome Sequencing Center for Infectious Disease"/>
            <person name="Wu L."/>
            <person name="Ma J."/>
        </authorList>
    </citation>
    <scope>NUCLEOTIDE SEQUENCE [LARGE SCALE GENOMIC DNA]</scope>
    <source>
        <strain evidence="2">CGMCC 4.1469</strain>
    </source>
</reference>
<evidence type="ECO:0000313" key="1">
    <source>
        <dbReference type="EMBL" id="MFC5456751.1"/>
    </source>
</evidence>
<protein>
    <submittedName>
        <fullName evidence="1">Uncharacterized protein</fullName>
    </submittedName>
</protein>
<name>A0ABW0KWD1_9BACT</name>
<evidence type="ECO:0000313" key="2">
    <source>
        <dbReference type="Proteomes" id="UP001596052"/>
    </source>
</evidence>
<accession>A0ABW0KWD1</accession>
<dbReference type="RefSeq" id="WP_377169316.1">
    <property type="nucleotide sequence ID" value="NZ_JBHSMQ010000007.1"/>
</dbReference>
<dbReference type="EMBL" id="JBHSMQ010000007">
    <property type="protein sequence ID" value="MFC5456751.1"/>
    <property type="molecule type" value="Genomic_DNA"/>
</dbReference>
<comment type="caution">
    <text evidence="1">The sequence shown here is derived from an EMBL/GenBank/DDBJ whole genome shotgun (WGS) entry which is preliminary data.</text>
</comment>
<proteinExistence type="predicted"/>
<dbReference type="Proteomes" id="UP001596052">
    <property type="component" value="Unassembled WGS sequence"/>
</dbReference>